<accession>A0A4V2YHT6</accession>
<name>A0A4V2YHT6_9ACTN</name>
<evidence type="ECO:0000313" key="2">
    <source>
        <dbReference type="Proteomes" id="UP000295302"/>
    </source>
</evidence>
<protein>
    <submittedName>
        <fullName evidence="1">Uncharacterized protein</fullName>
    </submittedName>
</protein>
<sequence>MNELEATAAAVVPTAEEWQPGDVVIDNHSDSFSRVSAEDEAAGLPWAYATENTRSFVGGPNARRAR</sequence>
<organism evidence="1 2">
    <name type="scientific">Nonomuraea terrae</name>
    <dbReference type="NCBI Taxonomy" id="2530383"/>
    <lineage>
        <taxon>Bacteria</taxon>
        <taxon>Bacillati</taxon>
        <taxon>Actinomycetota</taxon>
        <taxon>Actinomycetes</taxon>
        <taxon>Streptosporangiales</taxon>
        <taxon>Streptosporangiaceae</taxon>
        <taxon>Nonomuraea</taxon>
    </lineage>
</organism>
<dbReference type="OrthoDB" id="4257445at2"/>
<dbReference type="Proteomes" id="UP000295302">
    <property type="component" value="Unassembled WGS sequence"/>
</dbReference>
<evidence type="ECO:0000313" key="1">
    <source>
        <dbReference type="EMBL" id="TDD32197.1"/>
    </source>
</evidence>
<dbReference type="EMBL" id="SMKQ01000291">
    <property type="protein sequence ID" value="TDD32197.1"/>
    <property type="molecule type" value="Genomic_DNA"/>
</dbReference>
<dbReference type="AlphaFoldDB" id="A0A4V2YHT6"/>
<proteinExistence type="predicted"/>
<comment type="caution">
    <text evidence="1">The sequence shown here is derived from an EMBL/GenBank/DDBJ whole genome shotgun (WGS) entry which is preliminary data.</text>
</comment>
<dbReference type="RefSeq" id="WP_132622823.1">
    <property type="nucleotide sequence ID" value="NZ_SMKQ01000291.1"/>
</dbReference>
<reference evidence="1 2" key="1">
    <citation type="submission" date="2019-03" db="EMBL/GenBank/DDBJ databases">
        <title>Draft genome sequences of novel Actinobacteria.</title>
        <authorList>
            <person name="Sahin N."/>
            <person name="Ay H."/>
            <person name="Saygin H."/>
        </authorList>
    </citation>
    <scope>NUCLEOTIDE SEQUENCE [LARGE SCALE GENOMIC DNA]</scope>
    <source>
        <strain evidence="1 2">CH32</strain>
    </source>
</reference>
<keyword evidence="2" id="KW-1185">Reference proteome</keyword>
<gene>
    <name evidence="1" type="ORF">E1286_43890</name>
</gene>